<accession>D1AUR7</accession>
<feature type="compositionally biased region" description="Polar residues" evidence="1">
    <location>
        <begin position="1"/>
        <end position="13"/>
    </location>
</feature>
<dbReference type="Proteomes" id="UP000000630">
    <property type="component" value="Chromosome"/>
</dbReference>
<evidence type="ECO:0000256" key="1">
    <source>
        <dbReference type="SAM" id="MobiDB-lite"/>
    </source>
</evidence>
<gene>
    <name evidence="2" type="ordered locus">ACIS_00737</name>
</gene>
<dbReference type="STRING" id="574556.ACIS_00737"/>
<proteinExistence type="predicted"/>
<feature type="region of interest" description="Disordered" evidence="1">
    <location>
        <begin position="1"/>
        <end position="24"/>
    </location>
</feature>
<evidence type="ECO:0000313" key="2">
    <source>
        <dbReference type="EMBL" id="ACZ49295.1"/>
    </source>
</evidence>
<protein>
    <submittedName>
        <fullName evidence="2">Uncharacterized protein</fullName>
    </submittedName>
</protein>
<organism evidence="2 3">
    <name type="scientific">Anaplasma centrale (strain Israel)</name>
    <name type="common">Anaplasma marginale subsp. centrale (strain Israel)</name>
    <dbReference type="NCBI Taxonomy" id="574556"/>
    <lineage>
        <taxon>Bacteria</taxon>
        <taxon>Pseudomonadati</taxon>
        <taxon>Pseudomonadota</taxon>
        <taxon>Alphaproteobacteria</taxon>
        <taxon>Rickettsiales</taxon>
        <taxon>Anaplasmataceae</taxon>
        <taxon>Anaplasma</taxon>
    </lineage>
</organism>
<dbReference type="AlphaFoldDB" id="D1AUR7"/>
<evidence type="ECO:0000313" key="3">
    <source>
        <dbReference type="Proteomes" id="UP000000630"/>
    </source>
</evidence>
<sequence>MFSAPSRRSSPQVQVKVEKSATRQPPSWLCARSKVNRGSADCHVNMSVRIKYVGQGRRYAITGAMHKYEVGERELQYVESEDKGRRM</sequence>
<keyword evidence="3" id="KW-1185">Reference proteome</keyword>
<dbReference type="KEGG" id="acn:ACIS_00737"/>
<dbReference type="HOGENOM" id="CLU_2476553_0_0_5"/>
<name>D1AUR7_ANACI</name>
<dbReference type="EMBL" id="CP001759">
    <property type="protein sequence ID" value="ACZ49295.1"/>
    <property type="molecule type" value="Genomic_DNA"/>
</dbReference>
<reference evidence="2 3" key="1">
    <citation type="journal article" date="2010" name="J. Bacteriol.">
        <title>Complete genome sequence of Anaplasma marginale subsp. centrale.</title>
        <authorList>
            <person name="Herndon D.R."/>
            <person name="Palmer G.H."/>
            <person name="Shkap V."/>
            <person name="Knowles D.P. Jr."/>
            <person name="Brayton K.A."/>
        </authorList>
    </citation>
    <scope>NUCLEOTIDE SEQUENCE [LARGE SCALE GENOMIC DNA]</scope>
    <source>
        <strain evidence="2 3">Israel</strain>
    </source>
</reference>